<evidence type="ECO:0000313" key="2">
    <source>
        <dbReference type="EMBL" id="AEF93011.1"/>
    </source>
</evidence>
<name>F6B4I8_DESCC</name>
<reference evidence="2" key="1">
    <citation type="submission" date="2011-05" db="EMBL/GenBank/DDBJ databases">
        <title>Complete sequence of Desulfotomaculum carboxydivorans CO-1-SRB.</title>
        <authorList>
            <consortium name="US DOE Joint Genome Institute"/>
            <person name="Lucas S."/>
            <person name="Han J."/>
            <person name="Lapidus A."/>
            <person name="Cheng J.-F."/>
            <person name="Goodwin L."/>
            <person name="Pitluck S."/>
            <person name="Peters L."/>
            <person name="Mikhailova N."/>
            <person name="Lu M."/>
            <person name="Han C."/>
            <person name="Tapia R."/>
            <person name="Land M."/>
            <person name="Hauser L."/>
            <person name="Kyrpides N."/>
            <person name="Ivanova N."/>
            <person name="Pagani I."/>
            <person name="Stams A."/>
            <person name="Plugge C."/>
            <person name="Muyzer G."/>
            <person name="Kuever J."/>
            <person name="Parshina S."/>
            <person name="Ivanova A."/>
            <person name="Nazina T."/>
            <person name="Woyke T."/>
        </authorList>
    </citation>
    <scope>NUCLEOTIDE SEQUENCE [LARGE SCALE GENOMIC DNA]</scope>
    <source>
        <strain evidence="2">CO-1-SRB</strain>
    </source>
</reference>
<dbReference type="eggNOG" id="ENOG5032YR5">
    <property type="taxonomic scope" value="Bacteria"/>
</dbReference>
<dbReference type="HOGENOM" id="CLU_113225_2_1_9"/>
<dbReference type="STRING" id="868595.Desca_0106"/>
<sequence length="187" mass="21336">MVPLLDQFYYFALTIFVGMVCGFCYDLYKVTRGTLRLRRLGTALGDVLFWLMLTLVVFVLLLLGNWGEVRLYVLLGLALGAVIYLHFLSRRATSLLLWAFRVVHQFLKLLLKVFFFLVTAICFPFRILYLSIVIPLKMVAGITGKVLRGAGALVHKLVGKPISRVKRGIRGRLSSIFPIFEYKDDNK</sequence>
<protein>
    <submittedName>
        <fullName evidence="2">Spore cortex biosynthesis protein YabQ</fullName>
    </submittedName>
</protein>
<dbReference type="Proteomes" id="UP000009226">
    <property type="component" value="Chromosome"/>
</dbReference>
<dbReference type="AlphaFoldDB" id="F6B4I8"/>
<keyword evidence="3" id="KW-1185">Reference proteome</keyword>
<proteinExistence type="predicted"/>
<dbReference type="Pfam" id="PF09578">
    <property type="entry name" value="Spore_YabQ"/>
    <property type="match status" value="1"/>
</dbReference>
<evidence type="ECO:0000256" key="1">
    <source>
        <dbReference type="SAM" id="Phobius"/>
    </source>
</evidence>
<accession>F6B4I8</accession>
<keyword evidence="1" id="KW-1133">Transmembrane helix</keyword>
<dbReference type="NCBIfam" id="TIGR02893">
    <property type="entry name" value="spore_yabQ"/>
    <property type="match status" value="1"/>
</dbReference>
<dbReference type="EMBL" id="CP002736">
    <property type="protein sequence ID" value="AEF93011.1"/>
    <property type="molecule type" value="Genomic_DNA"/>
</dbReference>
<keyword evidence="1" id="KW-0472">Membrane</keyword>
<dbReference type="InterPro" id="IPR019074">
    <property type="entry name" value="YabQ"/>
</dbReference>
<feature type="transmembrane region" description="Helical" evidence="1">
    <location>
        <begin position="69"/>
        <end position="88"/>
    </location>
</feature>
<feature type="transmembrane region" description="Helical" evidence="1">
    <location>
        <begin position="7"/>
        <end position="28"/>
    </location>
</feature>
<gene>
    <name evidence="2" type="ordered locus">Desca_0106</name>
</gene>
<dbReference type="KEGG" id="dca:Desca_0106"/>
<keyword evidence="1" id="KW-0812">Transmembrane</keyword>
<evidence type="ECO:0000313" key="3">
    <source>
        <dbReference type="Proteomes" id="UP000009226"/>
    </source>
</evidence>
<organism evidence="2 3">
    <name type="scientific">Desulfotomaculum nigrificans (strain DSM 14880 / VKM B-2319 / CO-1-SRB)</name>
    <name type="common">Desulfotomaculum carboxydivorans</name>
    <dbReference type="NCBI Taxonomy" id="868595"/>
    <lineage>
        <taxon>Bacteria</taxon>
        <taxon>Bacillati</taxon>
        <taxon>Bacillota</taxon>
        <taxon>Clostridia</taxon>
        <taxon>Eubacteriales</taxon>
        <taxon>Desulfotomaculaceae</taxon>
        <taxon>Desulfotomaculum</taxon>
    </lineage>
</organism>
<feature type="transmembrane region" description="Helical" evidence="1">
    <location>
        <begin position="109"/>
        <end position="129"/>
    </location>
</feature>
<feature type="transmembrane region" description="Helical" evidence="1">
    <location>
        <begin position="40"/>
        <end position="63"/>
    </location>
</feature>